<accession>A0ABT6KXC2</accession>
<gene>
    <name evidence="8" type="ORF">M2272_001991</name>
</gene>
<dbReference type="Proteomes" id="UP001160130">
    <property type="component" value="Unassembled WGS sequence"/>
</dbReference>
<feature type="transmembrane region" description="Helical" evidence="6">
    <location>
        <begin position="41"/>
        <end position="63"/>
    </location>
</feature>
<dbReference type="Pfam" id="PF05425">
    <property type="entry name" value="CopD"/>
    <property type="match status" value="1"/>
</dbReference>
<dbReference type="RefSeq" id="WP_372517092.1">
    <property type="nucleotide sequence ID" value="NZ_JARXVE010000003.1"/>
</dbReference>
<feature type="transmembrane region" description="Helical" evidence="6">
    <location>
        <begin position="218"/>
        <end position="239"/>
    </location>
</feature>
<keyword evidence="2" id="KW-1003">Cell membrane</keyword>
<organism evidence="8 9">
    <name type="scientific">Mycolicibacterium frederiksbergense</name>
    <dbReference type="NCBI Taxonomy" id="117567"/>
    <lineage>
        <taxon>Bacteria</taxon>
        <taxon>Bacillati</taxon>
        <taxon>Actinomycetota</taxon>
        <taxon>Actinomycetes</taxon>
        <taxon>Mycobacteriales</taxon>
        <taxon>Mycobacteriaceae</taxon>
        <taxon>Mycolicibacterium</taxon>
    </lineage>
</organism>
<dbReference type="PANTHER" id="PTHR34820:SF4">
    <property type="entry name" value="INNER MEMBRANE PROTEIN YEBZ"/>
    <property type="match status" value="1"/>
</dbReference>
<reference evidence="8 9" key="1">
    <citation type="submission" date="2023-04" db="EMBL/GenBank/DDBJ databases">
        <title>Forest soil microbial communities from Buena Vista Peninsula, Colon Province, Panama.</title>
        <authorList>
            <person name="Bouskill N."/>
        </authorList>
    </citation>
    <scope>NUCLEOTIDE SEQUENCE [LARGE SCALE GENOMIC DNA]</scope>
    <source>
        <strain evidence="8 9">AC80</strain>
    </source>
</reference>
<keyword evidence="4 6" id="KW-1133">Transmembrane helix</keyword>
<feature type="transmembrane region" description="Helical" evidence="6">
    <location>
        <begin position="180"/>
        <end position="206"/>
    </location>
</feature>
<feature type="domain" description="Copper resistance protein D" evidence="7">
    <location>
        <begin position="212"/>
        <end position="312"/>
    </location>
</feature>
<sequence>MGAPTPTVTGRAATTAVAVVAAVVSVTSVMAWALAYPHSPVAGALVRALSDCVGVVTIGLAAVPLLEDARYRAELSRRAAGPLGLAAAFWLLAEVVRLTVEAAQTAGVGFWQIEVRTLADFGLYTTAGRSGLVGIAAALVVCLVAICVPRGATPTATLGVAAVGVAARTLAGHLSESPIGGMAVAVHVLAAAVWCGVLAALVVTVTHRGQWARVLPRFSQLSLLCVGVLLAAGGAGAVIRLNSASELWATGYGRLLAAKLVVTAGLLVLAWWNRSGWLPAARAHRSSAALSQNRSVVELAVMAVAVTFAAALAVTG</sequence>
<feature type="transmembrane region" description="Helical" evidence="6">
    <location>
        <begin position="12"/>
        <end position="35"/>
    </location>
</feature>
<dbReference type="InterPro" id="IPR032694">
    <property type="entry name" value="CopC/D"/>
</dbReference>
<proteinExistence type="predicted"/>
<keyword evidence="9" id="KW-1185">Reference proteome</keyword>
<evidence type="ECO:0000256" key="2">
    <source>
        <dbReference type="ARBA" id="ARBA00022475"/>
    </source>
</evidence>
<feature type="transmembrane region" description="Helical" evidence="6">
    <location>
        <begin position="251"/>
        <end position="272"/>
    </location>
</feature>
<comment type="subcellular location">
    <subcellularLocation>
        <location evidence="1">Cell membrane</location>
        <topology evidence="1">Multi-pass membrane protein</topology>
    </subcellularLocation>
</comment>
<keyword evidence="5 6" id="KW-0472">Membrane</keyword>
<feature type="transmembrane region" description="Helical" evidence="6">
    <location>
        <begin position="130"/>
        <end position="148"/>
    </location>
</feature>
<feature type="transmembrane region" description="Helical" evidence="6">
    <location>
        <begin position="293"/>
        <end position="314"/>
    </location>
</feature>
<evidence type="ECO:0000313" key="9">
    <source>
        <dbReference type="Proteomes" id="UP001160130"/>
    </source>
</evidence>
<evidence type="ECO:0000256" key="5">
    <source>
        <dbReference type="ARBA" id="ARBA00023136"/>
    </source>
</evidence>
<dbReference type="EMBL" id="JARXVE010000003">
    <property type="protein sequence ID" value="MDH6195351.1"/>
    <property type="molecule type" value="Genomic_DNA"/>
</dbReference>
<evidence type="ECO:0000256" key="3">
    <source>
        <dbReference type="ARBA" id="ARBA00022692"/>
    </source>
</evidence>
<comment type="caution">
    <text evidence="8">The sequence shown here is derived from an EMBL/GenBank/DDBJ whole genome shotgun (WGS) entry which is preliminary data.</text>
</comment>
<name>A0ABT6KXC2_9MYCO</name>
<evidence type="ECO:0000259" key="7">
    <source>
        <dbReference type="Pfam" id="PF05425"/>
    </source>
</evidence>
<protein>
    <submittedName>
        <fullName evidence="8">Copper resistance protein D</fullName>
    </submittedName>
</protein>
<evidence type="ECO:0000256" key="4">
    <source>
        <dbReference type="ARBA" id="ARBA00022989"/>
    </source>
</evidence>
<evidence type="ECO:0000256" key="6">
    <source>
        <dbReference type="SAM" id="Phobius"/>
    </source>
</evidence>
<dbReference type="InterPro" id="IPR008457">
    <property type="entry name" value="Cu-R_CopD_dom"/>
</dbReference>
<dbReference type="PANTHER" id="PTHR34820">
    <property type="entry name" value="INNER MEMBRANE PROTEIN YEBZ"/>
    <property type="match status" value="1"/>
</dbReference>
<evidence type="ECO:0000256" key="1">
    <source>
        <dbReference type="ARBA" id="ARBA00004651"/>
    </source>
</evidence>
<evidence type="ECO:0000313" key="8">
    <source>
        <dbReference type="EMBL" id="MDH6195351.1"/>
    </source>
</evidence>
<keyword evidence="3 6" id="KW-0812">Transmembrane</keyword>